<name>A0A9X2CL11_9GAMM</name>
<dbReference type="AlphaFoldDB" id="A0A9X2CL11"/>
<dbReference type="RefSeq" id="WP_248996343.1">
    <property type="nucleotide sequence ID" value="NZ_JAKIKP010000010.1"/>
</dbReference>
<dbReference type="InterPro" id="IPR039366">
    <property type="entry name" value="Pilotin"/>
</dbReference>
<organism evidence="2 3">
    <name type="scientific">Shewanella gaetbuli</name>
    <dbReference type="NCBI Taxonomy" id="220752"/>
    <lineage>
        <taxon>Bacteria</taxon>
        <taxon>Pseudomonadati</taxon>
        <taxon>Pseudomonadota</taxon>
        <taxon>Gammaproteobacteria</taxon>
        <taxon>Alteromonadales</taxon>
        <taxon>Shewanellaceae</taxon>
        <taxon>Shewanella</taxon>
    </lineage>
</organism>
<gene>
    <name evidence="2" type="ORF">L2672_13355</name>
</gene>
<evidence type="ECO:0000256" key="1">
    <source>
        <dbReference type="SAM" id="SignalP"/>
    </source>
</evidence>
<protein>
    <submittedName>
        <fullName evidence="2">YbaY family lipoprotein</fullName>
    </submittedName>
</protein>
<dbReference type="PANTHER" id="PTHR38013">
    <property type="entry name" value="GLYCOPROTEIN/POLYSACCHARIDE METABOLISM"/>
    <property type="match status" value="1"/>
</dbReference>
<dbReference type="Pfam" id="PF09619">
    <property type="entry name" value="YscW"/>
    <property type="match status" value="1"/>
</dbReference>
<keyword evidence="2" id="KW-0449">Lipoprotein</keyword>
<feature type="signal peptide" evidence="1">
    <location>
        <begin position="1"/>
        <end position="24"/>
    </location>
</feature>
<comment type="caution">
    <text evidence="2">The sequence shown here is derived from an EMBL/GenBank/DDBJ whole genome shotgun (WGS) entry which is preliminary data.</text>
</comment>
<keyword evidence="3" id="KW-1185">Reference proteome</keyword>
<feature type="chain" id="PRO_5040967743" evidence="1">
    <location>
        <begin position="25"/>
        <end position="134"/>
    </location>
</feature>
<sequence>MSKLKTVLISTLFSLFFITGCVTVAPEPPIVVNGYAGYLEKITLPKGSKINIAVIDFNTPGSIISQKTFDIARAPVPFKFIFQPDTIDDDIDYGVVAMITYQGKVIFQTYDKYQVINNDKFTTEVIMKPVKVVD</sequence>
<evidence type="ECO:0000313" key="3">
    <source>
        <dbReference type="Proteomes" id="UP001139333"/>
    </source>
</evidence>
<dbReference type="PANTHER" id="PTHR38013:SF1">
    <property type="entry name" value="GLYCOPROTEIN_POLYSACCHARIDE METABOLISM"/>
    <property type="match status" value="1"/>
</dbReference>
<dbReference type="InterPro" id="IPR053196">
    <property type="entry name" value="Lipoprotein_YbaY-like"/>
</dbReference>
<proteinExistence type="predicted"/>
<dbReference type="EMBL" id="JAKIKP010000010">
    <property type="protein sequence ID" value="MCL1143671.1"/>
    <property type="molecule type" value="Genomic_DNA"/>
</dbReference>
<dbReference type="PROSITE" id="PS51257">
    <property type="entry name" value="PROKAR_LIPOPROTEIN"/>
    <property type="match status" value="1"/>
</dbReference>
<dbReference type="Proteomes" id="UP001139333">
    <property type="component" value="Unassembled WGS sequence"/>
</dbReference>
<accession>A0A9X2CL11</accession>
<keyword evidence="1" id="KW-0732">Signal</keyword>
<reference evidence="2" key="1">
    <citation type="submission" date="2022-01" db="EMBL/GenBank/DDBJ databases">
        <title>Whole genome-based taxonomy of the Shewanellaceae.</title>
        <authorList>
            <person name="Martin-Rodriguez A.J."/>
        </authorList>
    </citation>
    <scope>NUCLEOTIDE SEQUENCE</scope>
    <source>
        <strain evidence="2">DSM 16422</strain>
    </source>
</reference>
<evidence type="ECO:0000313" key="2">
    <source>
        <dbReference type="EMBL" id="MCL1143671.1"/>
    </source>
</evidence>